<dbReference type="RefSeq" id="WP_249769525.1">
    <property type="nucleotide sequence ID" value="NZ_CP097332.1"/>
</dbReference>
<gene>
    <name evidence="1" type="ORF">M6D93_12300</name>
</gene>
<name>A0ABY4QUH7_9ACTN</name>
<proteinExistence type="predicted"/>
<accession>A0ABY4QUH7</accession>
<organism evidence="1 2">
    <name type="scientific">Jatrophihabitans telluris</name>
    <dbReference type="NCBI Taxonomy" id="2038343"/>
    <lineage>
        <taxon>Bacteria</taxon>
        <taxon>Bacillati</taxon>
        <taxon>Actinomycetota</taxon>
        <taxon>Actinomycetes</taxon>
        <taxon>Jatrophihabitantales</taxon>
        <taxon>Jatrophihabitantaceae</taxon>
        <taxon>Jatrophihabitans</taxon>
    </lineage>
</organism>
<reference evidence="1" key="1">
    <citation type="journal article" date="2018" name="Int. J. Syst. Evol. Microbiol.">
        <title>Jatrophihabitans telluris sp. nov., isolated from sediment soil of lava forest wetlands and the emended description of the genus Jatrophihabitans.</title>
        <authorList>
            <person name="Lee K.C."/>
            <person name="Suh M.K."/>
            <person name="Eom M.K."/>
            <person name="Kim K.K."/>
            <person name="Kim J.S."/>
            <person name="Kim D.S."/>
            <person name="Ko S.H."/>
            <person name="Shin Y.K."/>
            <person name="Lee J.S."/>
        </authorList>
    </citation>
    <scope>NUCLEOTIDE SEQUENCE</scope>
    <source>
        <strain evidence="1">N237</strain>
    </source>
</reference>
<dbReference type="Proteomes" id="UP001056336">
    <property type="component" value="Chromosome"/>
</dbReference>
<sequence>MNGDPFVPARSIPQCGLAIRKNAKPHPIAASAARLSTRAADLGHRELWGVWGGIDRETQSLERKS</sequence>
<dbReference type="EMBL" id="CP097332">
    <property type="protein sequence ID" value="UQX87083.1"/>
    <property type="molecule type" value="Genomic_DNA"/>
</dbReference>
<reference evidence="1" key="2">
    <citation type="submission" date="2022-05" db="EMBL/GenBank/DDBJ databases">
        <authorList>
            <person name="Kim J.-S."/>
            <person name="Lee K."/>
            <person name="Suh M."/>
            <person name="Eom M."/>
            <person name="Kim J.-S."/>
            <person name="Kim D.-S."/>
            <person name="Ko S.-H."/>
            <person name="Shin Y."/>
            <person name="Lee J.-S."/>
        </authorList>
    </citation>
    <scope>NUCLEOTIDE SEQUENCE</scope>
    <source>
        <strain evidence="1">N237</strain>
    </source>
</reference>
<evidence type="ECO:0000313" key="2">
    <source>
        <dbReference type="Proteomes" id="UP001056336"/>
    </source>
</evidence>
<protein>
    <submittedName>
        <fullName evidence="1">Uncharacterized protein</fullName>
    </submittedName>
</protein>
<evidence type="ECO:0000313" key="1">
    <source>
        <dbReference type="EMBL" id="UQX87083.1"/>
    </source>
</evidence>
<keyword evidence="2" id="KW-1185">Reference proteome</keyword>